<keyword evidence="1" id="KW-0973">c-di-GMP</keyword>
<dbReference type="Gene3D" id="2.30.110.10">
    <property type="entry name" value="Electron Transport, Fmn-binding Protein, Chain A"/>
    <property type="match status" value="1"/>
</dbReference>
<proteinExistence type="predicted"/>
<dbReference type="Gene3D" id="2.40.10.220">
    <property type="entry name" value="predicted glycosyltransferase like domains"/>
    <property type="match status" value="1"/>
</dbReference>
<dbReference type="Proteomes" id="UP001329151">
    <property type="component" value="Chromosome"/>
</dbReference>
<evidence type="ECO:0000256" key="2">
    <source>
        <dbReference type="ARBA" id="ARBA00022741"/>
    </source>
</evidence>
<evidence type="ECO:0000256" key="1">
    <source>
        <dbReference type="ARBA" id="ARBA00022636"/>
    </source>
</evidence>
<keyword evidence="3" id="KW-0975">Bacterial flagellum</keyword>
<dbReference type="EMBL" id="AP028947">
    <property type="protein sequence ID" value="BET27181.1"/>
    <property type="molecule type" value="Genomic_DNA"/>
</dbReference>
<sequence>MENPKDLSPLAKGDLEIGKALPFPIYDRQGMLLLAAGQSIATSKQLDELALKGLYQNPRWSSSVLQSKQAKGSVKPGVEIRSALLKQLAEEPSETGASLKMNLIGQTDVFPVKLVGAHGREAFVVSHPMRDGSCIFTKEGQNWEFRSFYGLSVYHFTAMVEKVLLSPYPLLVMSWPQEQQLESTPIRSARRVACEVPATVRLNAEDTHPRNAVVLNLSTGGAELKLTSGGALVVGGEFLLAFQLHVSGRKYLFELPARVVAHHGGAGEKTSYGLAFNLLKDSDFAAIHAFVCERLVLKLESPLYSVGNP</sequence>
<name>A0AA86J3N8_9BURK</name>
<reference evidence="6 7" key="1">
    <citation type="submission" date="2023-10" db="EMBL/GenBank/DDBJ databases">
        <title>Complete Genome Sequence of Limnobacter thiooxidans CS-K2T, Isolated from freshwater lake sediments in Bavaria, Germany.</title>
        <authorList>
            <person name="Naruki M."/>
            <person name="Watanabe A."/>
            <person name="Warashina T."/>
            <person name="Morita T."/>
            <person name="Arakawa K."/>
        </authorList>
    </citation>
    <scope>NUCLEOTIDE SEQUENCE [LARGE SCALE GENOMIC DNA]</scope>
    <source>
        <strain evidence="6 7">CS-K2</strain>
    </source>
</reference>
<organism evidence="6 7">
    <name type="scientific">Limnobacter thiooxidans</name>
    <dbReference type="NCBI Taxonomy" id="131080"/>
    <lineage>
        <taxon>Bacteria</taxon>
        <taxon>Pseudomonadati</taxon>
        <taxon>Pseudomonadota</taxon>
        <taxon>Betaproteobacteria</taxon>
        <taxon>Burkholderiales</taxon>
        <taxon>Burkholderiaceae</taxon>
        <taxon>Limnobacter</taxon>
    </lineage>
</organism>
<keyword evidence="2" id="KW-0547">Nucleotide-binding</keyword>
<dbReference type="InterPro" id="IPR009875">
    <property type="entry name" value="PilZ_domain"/>
</dbReference>
<feature type="domain" description="Type III secretion system flagellar brake protein YcgR PilZN" evidence="5">
    <location>
        <begin position="96"/>
        <end position="176"/>
    </location>
</feature>
<evidence type="ECO:0000259" key="5">
    <source>
        <dbReference type="Pfam" id="PF12945"/>
    </source>
</evidence>
<dbReference type="Pfam" id="PF07238">
    <property type="entry name" value="PilZ"/>
    <property type="match status" value="1"/>
</dbReference>
<feature type="domain" description="PilZ" evidence="4">
    <location>
        <begin position="187"/>
        <end position="291"/>
    </location>
</feature>
<dbReference type="InterPro" id="IPR009926">
    <property type="entry name" value="T3SS_YcgR_PilZN"/>
</dbReference>
<dbReference type="InterPro" id="IPR012349">
    <property type="entry name" value="Split_barrel_FMN-bd"/>
</dbReference>
<evidence type="ECO:0000256" key="3">
    <source>
        <dbReference type="ARBA" id="ARBA00023143"/>
    </source>
</evidence>
<dbReference type="RefSeq" id="WP_130557714.1">
    <property type="nucleotide sequence ID" value="NZ_AP028947.1"/>
</dbReference>
<protein>
    <recommendedName>
        <fullName evidence="8">PilZ domain-containing protein</fullName>
    </recommendedName>
</protein>
<accession>A0AA86J3N8</accession>
<keyword evidence="7" id="KW-1185">Reference proteome</keyword>
<evidence type="ECO:0008006" key="8">
    <source>
        <dbReference type="Google" id="ProtNLM"/>
    </source>
</evidence>
<evidence type="ECO:0000259" key="4">
    <source>
        <dbReference type="Pfam" id="PF07238"/>
    </source>
</evidence>
<dbReference type="Pfam" id="PF12945">
    <property type="entry name" value="PilZNR"/>
    <property type="match status" value="1"/>
</dbReference>
<dbReference type="SUPFAM" id="SSF141371">
    <property type="entry name" value="PilZ domain-like"/>
    <property type="match status" value="2"/>
</dbReference>
<dbReference type="GO" id="GO:0035438">
    <property type="term" value="F:cyclic-di-GMP binding"/>
    <property type="evidence" value="ECO:0007669"/>
    <property type="project" value="InterPro"/>
</dbReference>
<dbReference type="AlphaFoldDB" id="A0AA86J3N8"/>
<evidence type="ECO:0000313" key="6">
    <source>
        <dbReference type="EMBL" id="BET27181.1"/>
    </source>
</evidence>
<dbReference type="KEGG" id="lto:RGQ30_26820"/>
<evidence type="ECO:0000313" key="7">
    <source>
        <dbReference type="Proteomes" id="UP001329151"/>
    </source>
</evidence>
<gene>
    <name evidence="6" type="ORF">RGQ30_26820</name>
</gene>